<keyword evidence="3" id="KW-0274">FAD</keyword>
<dbReference type="PANTHER" id="PTHR42887">
    <property type="entry name" value="OS12G0638800 PROTEIN"/>
    <property type="match status" value="1"/>
</dbReference>
<dbReference type="PANTHER" id="PTHR42887:SF1">
    <property type="entry name" value="BLR3961 PROTEIN"/>
    <property type="match status" value="1"/>
</dbReference>
<dbReference type="SUPFAM" id="SSF51905">
    <property type="entry name" value="FAD/NAD(P)-binding domain"/>
    <property type="match status" value="1"/>
</dbReference>
<dbReference type="PRINTS" id="PR00420">
    <property type="entry name" value="RNGMNOXGNASE"/>
</dbReference>
<dbReference type="InterPro" id="IPR023166">
    <property type="entry name" value="BaiN-like_dom_sf"/>
</dbReference>
<evidence type="ECO:0000256" key="2">
    <source>
        <dbReference type="ARBA" id="ARBA00022630"/>
    </source>
</evidence>
<gene>
    <name evidence="6" type="ORF">E2L05_06895</name>
</gene>
<evidence type="ECO:0000313" key="7">
    <source>
        <dbReference type="Proteomes" id="UP000294562"/>
    </source>
</evidence>
<dbReference type="NCBIfam" id="TIGR03862">
    <property type="entry name" value="flavo_PP4765"/>
    <property type="match status" value="1"/>
</dbReference>
<dbReference type="RefSeq" id="WP_133342184.1">
    <property type="nucleotide sequence ID" value="NZ_SMZO01000011.1"/>
</dbReference>
<dbReference type="Pfam" id="PF03486">
    <property type="entry name" value="HI0933_like"/>
    <property type="match status" value="1"/>
</dbReference>
<dbReference type="InterPro" id="IPR022460">
    <property type="entry name" value="Flavoprotein_PP4765"/>
</dbReference>
<dbReference type="Gene3D" id="2.40.30.10">
    <property type="entry name" value="Translation factors"/>
    <property type="match status" value="1"/>
</dbReference>
<name>A0A4R6AXB7_9RHOB</name>
<proteinExistence type="predicted"/>
<evidence type="ECO:0000256" key="3">
    <source>
        <dbReference type="ARBA" id="ARBA00022827"/>
    </source>
</evidence>
<evidence type="ECO:0000259" key="5">
    <source>
        <dbReference type="Pfam" id="PF22780"/>
    </source>
</evidence>
<dbReference type="InterPro" id="IPR004792">
    <property type="entry name" value="BaiN-like"/>
</dbReference>
<dbReference type="Gene3D" id="1.10.8.260">
    <property type="entry name" value="HI0933 insert domain-like"/>
    <property type="match status" value="1"/>
</dbReference>
<keyword evidence="7" id="KW-1185">Reference proteome</keyword>
<dbReference type="Proteomes" id="UP000294562">
    <property type="component" value="Unassembled WGS sequence"/>
</dbReference>
<keyword evidence="2" id="KW-0285">Flavoprotein</keyword>
<dbReference type="AlphaFoldDB" id="A0A4R6AXB7"/>
<evidence type="ECO:0000313" key="6">
    <source>
        <dbReference type="EMBL" id="TDL89371.1"/>
    </source>
</evidence>
<protein>
    <submittedName>
        <fullName evidence="6">TIGR03862 family flavoprotein</fullName>
    </submittedName>
</protein>
<dbReference type="OrthoDB" id="5288829at2"/>
<evidence type="ECO:0000259" key="4">
    <source>
        <dbReference type="Pfam" id="PF03486"/>
    </source>
</evidence>
<dbReference type="EMBL" id="SMZO01000011">
    <property type="protein sequence ID" value="TDL89371.1"/>
    <property type="molecule type" value="Genomic_DNA"/>
</dbReference>
<dbReference type="SUPFAM" id="SSF160996">
    <property type="entry name" value="HI0933 insert domain-like"/>
    <property type="match status" value="1"/>
</dbReference>
<dbReference type="Pfam" id="PF22780">
    <property type="entry name" value="HI0933_like_1st"/>
    <property type="match status" value="1"/>
</dbReference>
<dbReference type="InterPro" id="IPR036188">
    <property type="entry name" value="FAD/NAD-bd_sf"/>
</dbReference>
<dbReference type="InterPro" id="IPR055178">
    <property type="entry name" value="RsdA/BaiN/AoA(So)-like_dom"/>
</dbReference>
<comment type="caution">
    <text evidence="6">The sequence shown here is derived from an EMBL/GenBank/DDBJ whole genome shotgun (WGS) entry which is preliminary data.</text>
</comment>
<dbReference type="Gene3D" id="3.50.50.60">
    <property type="entry name" value="FAD/NAD(P)-binding domain"/>
    <property type="match status" value="1"/>
</dbReference>
<accession>A0A4R6AXB7</accession>
<dbReference type="NCBIfam" id="TIGR00275">
    <property type="entry name" value="aminoacetone oxidase family FAD-binding enzyme"/>
    <property type="match status" value="1"/>
</dbReference>
<sequence>MTTQNEQTGALVIGAGPAGLMAAEVLAATGRPVLVVDRKPSVARKFLMAGRSGLNLTKHEDIGDFSAAYGDAASWLDPMLRVFGPAQVQSWAKGLDQPLFTGSTGRVFPQAMKASPLLRAWLARLDGAGVTIRPRWRFDGWDGTAARFDTPGGPAQVSADVTVLAMGGASWARLGSDGAWTNALEQAGAACTPFAASNVGLRVNWSDHMRPHFGQPVKGVALDAGNARHRGEFVISERGLEGGGIYAVSAAVRADTPITLDLLPDLDVDTVTDRLSRPRGKQSLTSHLRKTLRLHPVSLALAREWASPLPSDPAALARTLKAVPLRHNGPRPLDEAISTVGGLPKTALTEGLMLKARPGVFCAGEMLDWDAPTGGYLLTGCFATGRWAGLAAADWLTGETVTGAAHSPRLH</sequence>
<feature type="domain" description="RsdA/BaiN/AoA(So)-like Rossmann fold-like" evidence="4">
    <location>
        <begin position="10"/>
        <end position="389"/>
    </location>
</feature>
<comment type="cofactor">
    <cofactor evidence="1">
        <name>FAD</name>
        <dbReference type="ChEBI" id="CHEBI:57692"/>
    </cofactor>
</comment>
<evidence type="ECO:0000256" key="1">
    <source>
        <dbReference type="ARBA" id="ARBA00001974"/>
    </source>
</evidence>
<reference evidence="6 7" key="1">
    <citation type="submission" date="2019-03" db="EMBL/GenBank/DDBJ databases">
        <title>Rhodobacteraceae bacterium SM1902, a new member of the family Rhodobacteraceae isolated from Yantai.</title>
        <authorList>
            <person name="Sun Y."/>
        </authorList>
    </citation>
    <scope>NUCLEOTIDE SEQUENCE [LARGE SCALE GENOMIC DNA]</scope>
    <source>
        <strain evidence="6 7">SM1902</strain>
    </source>
</reference>
<organism evidence="6 7">
    <name type="scientific">Meridianimarinicoccus aquatilis</name>
    <dbReference type="NCBI Taxonomy" id="2552766"/>
    <lineage>
        <taxon>Bacteria</taxon>
        <taxon>Pseudomonadati</taxon>
        <taxon>Pseudomonadota</taxon>
        <taxon>Alphaproteobacteria</taxon>
        <taxon>Rhodobacterales</taxon>
        <taxon>Paracoccaceae</taxon>
        <taxon>Meridianimarinicoccus</taxon>
    </lineage>
</organism>
<feature type="domain" description="RsdA/BaiN/AoA(So)-like insert" evidence="5">
    <location>
        <begin position="196"/>
        <end position="338"/>
    </location>
</feature>
<dbReference type="InterPro" id="IPR057661">
    <property type="entry name" value="RsdA/BaiN/AoA(So)_Rossmann"/>
</dbReference>